<dbReference type="STRING" id="537007.BLAHAN_06390"/>
<dbReference type="Proteomes" id="UP000003755">
    <property type="component" value="Unassembled WGS sequence"/>
</dbReference>
<dbReference type="AlphaFoldDB" id="C9LAE0"/>
<feature type="transmembrane region" description="Helical" evidence="1">
    <location>
        <begin position="37"/>
        <end position="54"/>
    </location>
</feature>
<evidence type="ECO:0000313" key="2">
    <source>
        <dbReference type="EMBL" id="EEX20938.1"/>
    </source>
</evidence>
<gene>
    <name evidence="2" type="primary">spoVAE</name>
    <name evidence="2" type="ORF">BLAHAN_06390</name>
</gene>
<dbReference type="PANTHER" id="PTHR38450:SF2">
    <property type="entry name" value="STAGE V SPORULATION PROTEIN AEB"/>
    <property type="match status" value="1"/>
</dbReference>
<dbReference type="eggNOG" id="ENOG50315MJ">
    <property type="taxonomic scope" value="Bacteria"/>
</dbReference>
<sequence length="124" mass="13080">MLGEKIMEYINAFWVGGLICALVQILLEKTKLLPGRVMVLLVCTGAVLGSFGIYDKLIDFAGAGASVPLLGFGNTLFQGVKKAISEHGFLGIFMGGFTASAVGISAALIFSYAASLIFKPKMKN</sequence>
<protein>
    <submittedName>
        <fullName evidence="2">Stage V sporulation protein AE</fullName>
    </submittedName>
</protein>
<keyword evidence="1" id="KW-0472">Membrane</keyword>
<evidence type="ECO:0000313" key="3">
    <source>
        <dbReference type="Proteomes" id="UP000003755"/>
    </source>
</evidence>
<evidence type="ECO:0000256" key="1">
    <source>
        <dbReference type="SAM" id="Phobius"/>
    </source>
</evidence>
<accession>C9LAE0</accession>
<name>C9LAE0_BLAHA</name>
<dbReference type="NCBIfam" id="TIGR02839">
    <property type="entry name" value="spore_V_AE"/>
    <property type="match status" value="1"/>
</dbReference>
<keyword evidence="1" id="KW-1133">Transmembrane helix</keyword>
<comment type="caution">
    <text evidence="2">The sequence shown here is derived from an EMBL/GenBank/DDBJ whole genome shotgun (WGS) entry which is preliminary data.</text>
</comment>
<dbReference type="HOGENOM" id="CLU_112786_1_0_9"/>
<organism evidence="2 3">
    <name type="scientific">Blautia hansenii DSM 20583</name>
    <dbReference type="NCBI Taxonomy" id="537007"/>
    <lineage>
        <taxon>Bacteria</taxon>
        <taxon>Bacillati</taxon>
        <taxon>Bacillota</taxon>
        <taxon>Clostridia</taxon>
        <taxon>Lachnospirales</taxon>
        <taxon>Lachnospiraceae</taxon>
        <taxon>Blautia</taxon>
    </lineage>
</organism>
<reference evidence="2" key="1">
    <citation type="submission" date="2009-09" db="EMBL/GenBank/DDBJ databases">
        <authorList>
            <person name="Weinstock G."/>
            <person name="Sodergren E."/>
            <person name="Clifton S."/>
            <person name="Fulton L."/>
            <person name="Fulton B."/>
            <person name="Courtney L."/>
            <person name="Fronick C."/>
            <person name="Harrison M."/>
            <person name="Strong C."/>
            <person name="Farmer C."/>
            <person name="Delahaunty K."/>
            <person name="Markovic C."/>
            <person name="Hall O."/>
            <person name="Minx P."/>
            <person name="Tomlinson C."/>
            <person name="Mitreva M."/>
            <person name="Nelson J."/>
            <person name="Hou S."/>
            <person name="Wollam A."/>
            <person name="Pepin K.H."/>
            <person name="Johnson M."/>
            <person name="Bhonagiri V."/>
            <person name="Nash W.E."/>
            <person name="Warren W."/>
            <person name="Chinwalla A."/>
            <person name="Mardis E.R."/>
            <person name="Wilson R.K."/>
        </authorList>
    </citation>
    <scope>NUCLEOTIDE SEQUENCE [LARGE SCALE GENOMIC DNA]</scope>
    <source>
        <strain evidence="2">DSM 20583</strain>
    </source>
</reference>
<dbReference type="InterPro" id="IPR014204">
    <property type="entry name" value="Spore_V_AE"/>
</dbReference>
<feature type="transmembrane region" description="Helical" evidence="1">
    <location>
        <begin position="89"/>
        <end position="118"/>
    </location>
</feature>
<proteinExistence type="predicted"/>
<dbReference type="EMBL" id="ABYU02000030">
    <property type="protein sequence ID" value="EEX20938.1"/>
    <property type="molecule type" value="Genomic_DNA"/>
</dbReference>
<feature type="transmembrane region" description="Helical" evidence="1">
    <location>
        <begin position="6"/>
        <end position="25"/>
    </location>
</feature>
<dbReference type="Pfam" id="PF03862">
    <property type="entry name" value="SpoVAC_SpoVAEB"/>
    <property type="match status" value="1"/>
</dbReference>
<dbReference type="PANTHER" id="PTHR38450">
    <property type="entry name" value="STAGE V SPORULATION PROTEIN AC-RELATED"/>
    <property type="match status" value="1"/>
</dbReference>
<keyword evidence="3" id="KW-1185">Reference proteome</keyword>
<keyword evidence="1" id="KW-0812">Transmembrane</keyword>
<dbReference type="InterPro" id="IPR005562">
    <property type="entry name" value="SpoVA"/>
</dbReference>